<dbReference type="InterPro" id="IPR036908">
    <property type="entry name" value="RlpA-like_sf"/>
</dbReference>
<feature type="domain" description="G5" evidence="3">
    <location>
        <begin position="159"/>
        <end position="239"/>
    </location>
</feature>
<dbReference type="CDD" id="cd22786">
    <property type="entry name" value="DPBB_YuiC-like"/>
    <property type="match status" value="1"/>
</dbReference>
<dbReference type="GO" id="GO:0009254">
    <property type="term" value="P:peptidoglycan turnover"/>
    <property type="evidence" value="ECO:0007669"/>
    <property type="project" value="InterPro"/>
</dbReference>
<keyword evidence="2" id="KW-0472">Membrane</keyword>
<dbReference type="InterPro" id="IPR011098">
    <property type="entry name" value="G5_dom"/>
</dbReference>
<proteinExistence type="predicted"/>
<sequence length="350" mass="38091">MVGKLKEYLKNNFSNSPKAKILMVVVFATIVLSVTFINMKKTVTMKIDGKEETFVTYKRTVKDVLDTKGISVNPKDKVQPALSSNVSEGDTISIKRAVSVEVTLGDKITKIDTAEETIGDMLKVEKEELEEQGIEFNEGVDEVTPALETEITSDLQVTLVDVEVKSEVANEAIEFDVVLEEDSGLDHGLEEVRQDGAAGEKEVVYEVIYKNGKEFSKAVKSSKILAEPVNKVVVQGTRRVIASRSGQLLNYKSVLYCESTAYSGGGVTATGTVPVRDPNGISTVAVDPRVIPLGTLLYVEGYGKAVAADTGGAIKGNIIDVYVNSQEEAYSSWGRKYNVPVYILAYPGEW</sequence>
<dbReference type="SUPFAM" id="SSF50685">
    <property type="entry name" value="Barwin-like endoglucanases"/>
    <property type="match status" value="1"/>
</dbReference>
<dbReference type="RefSeq" id="WP_136008166.1">
    <property type="nucleotide sequence ID" value="NZ_SRYR01000015.1"/>
</dbReference>
<evidence type="ECO:0000313" key="5">
    <source>
        <dbReference type="Proteomes" id="UP000306888"/>
    </source>
</evidence>
<keyword evidence="5" id="KW-1185">Reference proteome</keyword>
<feature type="transmembrane region" description="Helical" evidence="2">
    <location>
        <begin position="21"/>
        <end position="39"/>
    </location>
</feature>
<dbReference type="Pfam" id="PF06725">
    <property type="entry name" value="3D"/>
    <property type="match status" value="1"/>
</dbReference>
<dbReference type="Gene3D" id="2.20.230.10">
    <property type="entry name" value="Resuscitation-promoting factor rpfb"/>
    <property type="match status" value="1"/>
</dbReference>
<dbReference type="GO" id="GO:0004553">
    <property type="term" value="F:hydrolase activity, hydrolyzing O-glycosyl compounds"/>
    <property type="evidence" value="ECO:0007669"/>
    <property type="project" value="InterPro"/>
</dbReference>
<accession>A0A4V3RKL0</accession>
<evidence type="ECO:0000313" key="4">
    <source>
        <dbReference type="EMBL" id="TGY40250.1"/>
    </source>
</evidence>
<evidence type="ECO:0000256" key="1">
    <source>
        <dbReference type="ARBA" id="ARBA00022729"/>
    </source>
</evidence>
<dbReference type="OrthoDB" id="9798935at2"/>
<keyword evidence="2" id="KW-1133">Transmembrane helix</keyword>
<dbReference type="PANTHER" id="PTHR39160:SF4">
    <property type="entry name" value="RESUSCITATION-PROMOTING FACTOR RPFB"/>
    <property type="match status" value="1"/>
</dbReference>
<dbReference type="PROSITE" id="PS51109">
    <property type="entry name" value="G5"/>
    <property type="match status" value="1"/>
</dbReference>
<comment type="caution">
    <text evidence="4">The sequence shown here is derived from an EMBL/GenBank/DDBJ whole genome shotgun (WGS) entry which is preliminary data.</text>
</comment>
<keyword evidence="2" id="KW-0812">Transmembrane</keyword>
<dbReference type="Pfam" id="PF03990">
    <property type="entry name" value="DUF348"/>
    <property type="match status" value="2"/>
</dbReference>
<dbReference type="Gene3D" id="2.40.40.10">
    <property type="entry name" value="RlpA-like domain"/>
    <property type="match status" value="1"/>
</dbReference>
<name>A0A4V3RKL0_9CLOT</name>
<dbReference type="InterPro" id="IPR051933">
    <property type="entry name" value="Resuscitation_pf_RpfB"/>
</dbReference>
<dbReference type="PANTHER" id="PTHR39160">
    <property type="entry name" value="CELL WALL-BINDING PROTEIN YOCH"/>
    <property type="match status" value="1"/>
</dbReference>
<dbReference type="Pfam" id="PF07501">
    <property type="entry name" value="G5"/>
    <property type="match status" value="1"/>
</dbReference>
<gene>
    <name evidence="4" type="ORF">E5347_15675</name>
</gene>
<dbReference type="AlphaFoldDB" id="A0A4V3RKL0"/>
<dbReference type="Proteomes" id="UP000306888">
    <property type="component" value="Unassembled WGS sequence"/>
</dbReference>
<protein>
    <submittedName>
        <fullName evidence="4">DUF348 domain-containing protein</fullName>
    </submittedName>
</protein>
<evidence type="ECO:0000256" key="2">
    <source>
        <dbReference type="SAM" id="Phobius"/>
    </source>
</evidence>
<dbReference type="EMBL" id="SRYR01000015">
    <property type="protein sequence ID" value="TGY40250.1"/>
    <property type="molecule type" value="Genomic_DNA"/>
</dbReference>
<organism evidence="4 5">
    <name type="scientific">Clostridium sartagoforme</name>
    <dbReference type="NCBI Taxonomy" id="84031"/>
    <lineage>
        <taxon>Bacteria</taxon>
        <taxon>Bacillati</taxon>
        <taxon>Bacillota</taxon>
        <taxon>Clostridia</taxon>
        <taxon>Eubacteriales</taxon>
        <taxon>Clostridiaceae</taxon>
        <taxon>Clostridium</taxon>
    </lineage>
</organism>
<evidence type="ECO:0000259" key="3">
    <source>
        <dbReference type="PROSITE" id="PS51109"/>
    </source>
</evidence>
<dbReference type="SMART" id="SM01208">
    <property type="entry name" value="G5"/>
    <property type="match status" value="1"/>
</dbReference>
<dbReference type="InterPro" id="IPR007137">
    <property type="entry name" value="DUF348"/>
</dbReference>
<dbReference type="GO" id="GO:0019867">
    <property type="term" value="C:outer membrane"/>
    <property type="evidence" value="ECO:0007669"/>
    <property type="project" value="InterPro"/>
</dbReference>
<keyword evidence="1" id="KW-0732">Signal</keyword>
<dbReference type="InterPro" id="IPR010611">
    <property type="entry name" value="3D_dom"/>
</dbReference>
<reference evidence="4 5" key="1">
    <citation type="submission" date="2019-04" db="EMBL/GenBank/DDBJ databases">
        <title>Microbes associate with the intestines of laboratory mice.</title>
        <authorList>
            <person name="Navarre W."/>
            <person name="Wong E."/>
            <person name="Huang K."/>
            <person name="Tropini C."/>
            <person name="Ng K."/>
            <person name="Yu B."/>
        </authorList>
    </citation>
    <scope>NUCLEOTIDE SEQUENCE [LARGE SCALE GENOMIC DNA]</scope>
    <source>
        <strain evidence="4 5">NM50_B9-20</strain>
    </source>
</reference>